<dbReference type="AlphaFoldDB" id="A0A815L8Q2"/>
<keyword evidence="4" id="KW-1185">Reference proteome</keyword>
<gene>
    <name evidence="2" type="ORF">GPM918_LOCUS33351</name>
    <name evidence="3" type="ORF">SRO942_LOCUS34033</name>
</gene>
<protein>
    <submittedName>
        <fullName evidence="2">Uncharacterized protein</fullName>
    </submittedName>
</protein>
<dbReference type="EMBL" id="CAJOBC010083096">
    <property type="protein sequence ID" value="CAF4296618.1"/>
    <property type="molecule type" value="Genomic_DNA"/>
</dbReference>
<evidence type="ECO:0000256" key="1">
    <source>
        <dbReference type="SAM" id="MobiDB-lite"/>
    </source>
</evidence>
<proteinExistence type="predicted"/>
<feature type="region of interest" description="Disordered" evidence="1">
    <location>
        <begin position="1"/>
        <end position="79"/>
    </location>
</feature>
<evidence type="ECO:0000313" key="2">
    <source>
        <dbReference type="EMBL" id="CAF1404547.1"/>
    </source>
</evidence>
<feature type="compositionally biased region" description="Basic and acidic residues" evidence="1">
    <location>
        <begin position="18"/>
        <end position="27"/>
    </location>
</feature>
<sequence length="79" mass="7987">MDKIKAGFGKLKQAFKGSKSDKSDSPKSSKKGSTPDVSASASRNSTTDAPAGRNSASDVPASRNPPASRIPPAPTGGRS</sequence>
<comment type="caution">
    <text evidence="2">The sequence shown here is derived from an EMBL/GenBank/DDBJ whole genome shotgun (WGS) entry which is preliminary data.</text>
</comment>
<dbReference type="Proteomes" id="UP000681722">
    <property type="component" value="Unassembled WGS sequence"/>
</dbReference>
<accession>A0A815L8Q2</accession>
<evidence type="ECO:0000313" key="3">
    <source>
        <dbReference type="EMBL" id="CAF4296618.1"/>
    </source>
</evidence>
<dbReference type="Proteomes" id="UP000663829">
    <property type="component" value="Unassembled WGS sequence"/>
</dbReference>
<dbReference type="EMBL" id="CAJNOQ010017675">
    <property type="protein sequence ID" value="CAF1404547.1"/>
    <property type="molecule type" value="Genomic_DNA"/>
</dbReference>
<feature type="compositionally biased region" description="Pro residues" evidence="1">
    <location>
        <begin position="68"/>
        <end position="79"/>
    </location>
</feature>
<evidence type="ECO:0000313" key="4">
    <source>
        <dbReference type="Proteomes" id="UP000663829"/>
    </source>
</evidence>
<name>A0A815L8Q2_9BILA</name>
<feature type="compositionally biased region" description="Polar residues" evidence="1">
    <location>
        <begin position="35"/>
        <end position="48"/>
    </location>
</feature>
<organism evidence="2 4">
    <name type="scientific">Didymodactylos carnosus</name>
    <dbReference type="NCBI Taxonomy" id="1234261"/>
    <lineage>
        <taxon>Eukaryota</taxon>
        <taxon>Metazoa</taxon>
        <taxon>Spiralia</taxon>
        <taxon>Gnathifera</taxon>
        <taxon>Rotifera</taxon>
        <taxon>Eurotatoria</taxon>
        <taxon>Bdelloidea</taxon>
        <taxon>Philodinida</taxon>
        <taxon>Philodinidae</taxon>
        <taxon>Didymodactylos</taxon>
    </lineage>
</organism>
<reference evidence="2" key="1">
    <citation type="submission" date="2021-02" db="EMBL/GenBank/DDBJ databases">
        <authorList>
            <person name="Nowell W R."/>
        </authorList>
    </citation>
    <scope>NUCLEOTIDE SEQUENCE</scope>
</reference>